<keyword evidence="4" id="KW-1185">Reference proteome</keyword>
<comment type="caution">
    <text evidence="3">The sequence shown here is derived from an EMBL/GenBank/DDBJ whole genome shotgun (WGS) entry which is preliminary data.</text>
</comment>
<reference evidence="3 4" key="1">
    <citation type="submission" date="2012-08" db="EMBL/GenBank/DDBJ databases">
        <authorList>
            <person name="Gan P.H.P."/>
            <person name="Ikeda K."/>
            <person name="Irieda H."/>
            <person name="Narusaka M."/>
            <person name="O'Connell R.J."/>
            <person name="Narusaka Y."/>
            <person name="Takano Y."/>
            <person name="Kubo Y."/>
            <person name="Shirasu K."/>
        </authorList>
    </citation>
    <scope>NUCLEOTIDE SEQUENCE [LARGE SCALE GENOMIC DNA]</scope>
    <source>
        <strain evidence="3 4">Nara gc5</strain>
    </source>
</reference>
<dbReference type="InParanoid" id="A0A7J6IG59"/>
<protein>
    <recommendedName>
        <fullName evidence="2">Clr5 domain-containing protein</fullName>
    </recommendedName>
</protein>
<dbReference type="InterPro" id="IPR025676">
    <property type="entry name" value="Clr5_dom"/>
</dbReference>
<gene>
    <name evidence="3" type="ORF">CGGC5_v016007</name>
</gene>
<dbReference type="OrthoDB" id="4831184at2759"/>
<proteinExistence type="predicted"/>
<feature type="compositionally biased region" description="Acidic residues" evidence="1">
    <location>
        <begin position="642"/>
        <end position="651"/>
    </location>
</feature>
<reference evidence="3 4" key="2">
    <citation type="submission" date="2020-04" db="EMBL/GenBank/DDBJ databases">
        <title>Genome sequencing and assembly of multiple isolates from the Colletotrichum gloeosporioides species complex.</title>
        <authorList>
            <person name="Gan P."/>
            <person name="Shirasu K."/>
        </authorList>
    </citation>
    <scope>NUCLEOTIDE SEQUENCE [LARGE SCALE GENOMIC DNA]</scope>
    <source>
        <strain evidence="3 4">Nara gc5</strain>
    </source>
</reference>
<organism evidence="3 4">
    <name type="scientific">Colletotrichum fructicola (strain Nara gc5)</name>
    <name type="common">Anthracnose fungus</name>
    <name type="synonym">Colletotrichum gloeosporioides (strain Nara gc5)</name>
    <dbReference type="NCBI Taxonomy" id="1213859"/>
    <lineage>
        <taxon>Eukaryota</taxon>
        <taxon>Fungi</taxon>
        <taxon>Dikarya</taxon>
        <taxon>Ascomycota</taxon>
        <taxon>Pezizomycotina</taxon>
        <taxon>Sordariomycetes</taxon>
        <taxon>Hypocreomycetidae</taxon>
        <taxon>Glomerellales</taxon>
        <taxon>Glomerellaceae</taxon>
        <taxon>Colletotrichum</taxon>
        <taxon>Colletotrichum gloeosporioides species complex</taxon>
    </lineage>
</organism>
<sequence length="701" mass="77879">MNTQLDSLDIHLTNALMPWTITSNVPLRKTSGNLFWASESNSKTYSEKQNGSSGDEISVSSESQKVIEFVMHEPMTNDERTKKRAGTSKTNQKKPPKGHSDKHWEMLRDNHLRRLYIQESHTVDEVVFEMLVIHGHRFTKPTLERKLKLWGFSKNSPRRQGSGGLVAQRRRVAYSMPATATIVKSLKFASLNERRLALDRQRPQFGLATTYVQQEKMFHALDHLVKGLFASGCQSWKVANPQTLSEEAKLYEARKDVFMAIAQSVDNVVSCFEGPRKQIAKEATTYVVQALKRIMGNGTAAPTPSRNWAKVVASAESAAPAPAQAPAPAPARTQNPIHPQAQTQTLAQPKEDLRVFARIPEEGLTAARKHAPFALRRKVCQALGLQLADIPHIYHIATGYSLRPLNKQVQQALLTDKQKLADSLGAYKVETPTKWFTYVVPRCPAKLWTIDGDALDPATLVEEEVFAQTGCKPIRARQSQLGVNPITNEVSWIISFSAEVLPFRLFNQSSRSQLIQKKKTIARRPSGSHETWPCIARPKCANCAGPFQANHKGCPARPLVVNGSPTLPGRKELSRIRKAGQKAYEALYQNSQASTQATDNHQRSSGDPTRHQPGSKRPRAPTPAQDSITVADASDTASSSSMDEDENEAEADVYINNNPDLPPLPTQHTPPRLSSRAQRVAQKPDYNVTNAYTHLDLDSEQ</sequence>
<accession>A0A7J6IG59</accession>
<evidence type="ECO:0000313" key="4">
    <source>
        <dbReference type="Proteomes" id="UP000011096"/>
    </source>
</evidence>
<evidence type="ECO:0000313" key="3">
    <source>
        <dbReference type="EMBL" id="KAF4474925.1"/>
    </source>
</evidence>
<dbReference type="RefSeq" id="XP_066007155.1">
    <property type="nucleotide sequence ID" value="XM_066153398.1"/>
</dbReference>
<feature type="region of interest" description="Disordered" evidence="1">
    <location>
        <begin position="591"/>
        <end position="701"/>
    </location>
</feature>
<feature type="domain" description="Clr5" evidence="2">
    <location>
        <begin position="101"/>
        <end position="154"/>
    </location>
</feature>
<feature type="compositionally biased region" description="Basic residues" evidence="1">
    <location>
        <begin position="82"/>
        <end position="97"/>
    </location>
</feature>
<feature type="region of interest" description="Disordered" evidence="1">
    <location>
        <begin position="41"/>
        <end position="103"/>
    </location>
</feature>
<dbReference type="Proteomes" id="UP000011096">
    <property type="component" value="Unassembled WGS sequence"/>
</dbReference>
<dbReference type="AlphaFoldDB" id="A0A7J6IG59"/>
<evidence type="ECO:0000256" key="1">
    <source>
        <dbReference type="SAM" id="MobiDB-lite"/>
    </source>
</evidence>
<feature type="compositionally biased region" description="Low complexity" evidence="1">
    <location>
        <begin position="626"/>
        <end position="641"/>
    </location>
</feature>
<dbReference type="GeneID" id="90980487"/>
<name>A0A7J6IG59_COLFN</name>
<dbReference type="EMBL" id="ANPB02000010">
    <property type="protein sequence ID" value="KAF4474925.1"/>
    <property type="molecule type" value="Genomic_DNA"/>
</dbReference>
<feature type="compositionally biased region" description="Low complexity" evidence="1">
    <location>
        <begin position="51"/>
        <end position="63"/>
    </location>
</feature>
<feature type="compositionally biased region" description="Basic and acidic residues" evidence="1">
    <location>
        <begin position="600"/>
        <end position="610"/>
    </location>
</feature>
<dbReference type="Pfam" id="PF14420">
    <property type="entry name" value="Clr5"/>
    <property type="match status" value="1"/>
</dbReference>
<feature type="compositionally biased region" description="Polar residues" evidence="1">
    <location>
        <begin position="41"/>
        <end position="50"/>
    </location>
</feature>
<evidence type="ECO:0000259" key="2">
    <source>
        <dbReference type="Pfam" id="PF14420"/>
    </source>
</evidence>